<feature type="signal peptide" evidence="1">
    <location>
        <begin position="1"/>
        <end position="21"/>
    </location>
</feature>
<gene>
    <name evidence="3" type="primary">LOC111133981</name>
</gene>
<organism evidence="2 3">
    <name type="scientific">Crassostrea virginica</name>
    <name type="common">Eastern oyster</name>
    <dbReference type="NCBI Taxonomy" id="6565"/>
    <lineage>
        <taxon>Eukaryota</taxon>
        <taxon>Metazoa</taxon>
        <taxon>Spiralia</taxon>
        <taxon>Lophotrochozoa</taxon>
        <taxon>Mollusca</taxon>
        <taxon>Bivalvia</taxon>
        <taxon>Autobranchia</taxon>
        <taxon>Pteriomorphia</taxon>
        <taxon>Ostreida</taxon>
        <taxon>Ostreoidea</taxon>
        <taxon>Ostreidae</taxon>
        <taxon>Crassostrea</taxon>
    </lineage>
</organism>
<name>A0A8B8EG17_CRAVI</name>
<dbReference type="GO" id="GO:0005509">
    <property type="term" value="F:calcium ion binding"/>
    <property type="evidence" value="ECO:0007669"/>
    <property type="project" value="InterPro"/>
</dbReference>
<feature type="chain" id="PRO_5034950294" evidence="1">
    <location>
        <begin position="22"/>
        <end position="234"/>
    </location>
</feature>
<accession>A0A8B8EG17</accession>
<dbReference type="PANTHER" id="PTHR10697:SF13">
    <property type="entry name" value="RICIN B LECTIN DOMAIN-CONTAINING PROTEIN"/>
    <property type="match status" value="1"/>
</dbReference>
<dbReference type="GO" id="GO:0007160">
    <property type="term" value="P:cell-matrix adhesion"/>
    <property type="evidence" value="ECO:0007669"/>
    <property type="project" value="InterPro"/>
</dbReference>
<dbReference type="InterPro" id="IPR001299">
    <property type="entry name" value="Ependymin"/>
</dbReference>
<dbReference type="PANTHER" id="PTHR10697">
    <property type="entry name" value="MAMMALIAN EPENDYMIN-RELATED PROTEIN 1"/>
    <property type="match status" value="1"/>
</dbReference>
<dbReference type="RefSeq" id="XP_022338433.1">
    <property type="nucleotide sequence ID" value="XM_022482725.1"/>
</dbReference>
<sequence length="234" mass="26670">MQLTMTMKIVYSLVLFALVRGQENTCCPPPQWEASIKAHGVAFSPLGTDVYTTTQKVFLDETRGRFAHMVNATFELQGPYNYFALEDYRKNKRYLVVNEECTVSPLSGDFNREWCVSPARFQRNMTFGLGDQSFVLQSFAVSRDLPTYNLVGQSLVTRLSASRCAVHQEMIDLISKDDPPSRSIRVSFVVHDMKDSISDRSIFDIPKSCRGQRRQKRSTESDDVEEALGIRIYP</sequence>
<dbReference type="GeneID" id="111133981"/>
<dbReference type="GO" id="GO:0005576">
    <property type="term" value="C:extracellular region"/>
    <property type="evidence" value="ECO:0007669"/>
    <property type="project" value="InterPro"/>
</dbReference>
<keyword evidence="1" id="KW-0732">Signal</keyword>
<evidence type="ECO:0000313" key="2">
    <source>
        <dbReference type="Proteomes" id="UP000694844"/>
    </source>
</evidence>
<evidence type="ECO:0000313" key="3">
    <source>
        <dbReference type="RefSeq" id="XP_022338433.1"/>
    </source>
</evidence>
<dbReference type="OrthoDB" id="10001248at2759"/>
<dbReference type="AlphaFoldDB" id="A0A8B8EG17"/>
<evidence type="ECO:0000256" key="1">
    <source>
        <dbReference type="SAM" id="SignalP"/>
    </source>
</evidence>
<reference evidence="3" key="1">
    <citation type="submission" date="2025-08" db="UniProtKB">
        <authorList>
            <consortium name="RefSeq"/>
        </authorList>
    </citation>
    <scope>IDENTIFICATION</scope>
    <source>
        <tissue evidence="3">Whole sample</tissue>
    </source>
</reference>
<dbReference type="GO" id="GO:0005764">
    <property type="term" value="C:lysosome"/>
    <property type="evidence" value="ECO:0007669"/>
    <property type="project" value="TreeGrafter"/>
</dbReference>
<keyword evidence="2" id="KW-1185">Reference proteome</keyword>
<protein>
    <submittedName>
        <fullName evidence="3">Uncharacterized protein LOC111133981</fullName>
    </submittedName>
</protein>
<dbReference type="Proteomes" id="UP000694844">
    <property type="component" value="Chromosome 5"/>
</dbReference>
<dbReference type="KEGG" id="cvn:111133981"/>
<proteinExistence type="predicted"/>